<comment type="pathway">
    <text evidence="1 8">Amino-acid biosynthesis; L-lysine biosynthesis via DAP pathway; DL-2,6-diaminopimelate from LL-2,6-diaminopimelate: step 1/1.</text>
</comment>
<dbReference type="GO" id="GO:0008837">
    <property type="term" value="F:diaminopimelate epimerase activity"/>
    <property type="evidence" value="ECO:0007669"/>
    <property type="project" value="UniProtKB-UniRule"/>
</dbReference>
<feature type="binding site" evidence="8">
    <location>
        <position position="12"/>
    </location>
    <ligand>
        <name>substrate</name>
    </ligand>
</feature>
<evidence type="ECO:0000313" key="11">
    <source>
        <dbReference type="Proteomes" id="UP000676325"/>
    </source>
</evidence>
<dbReference type="Proteomes" id="UP000676325">
    <property type="component" value="Unassembled WGS sequence"/>
</dbReference>
<feature type="binding site" evidence="8">
    <location>
        <position position="73"/>
    </location>
    <ligand>
        <name>substrate</name>
    </ligand>
</feature>
<evidence type="ECO:0000256" key="4">
    <source>
        <dbReference type="ARBA" id="ARBA00022605"/>
    </source>
</evidence>
<dbReference type="InterPro" id="IPR018510">
    <property type="entry name" value="DAP_epimerase_AS"/>
</dbReference>
<sequence>MIPFTKGHGTENDFVIIEDVDASFDPDAAWVAAVCDRRAGIGADGLLRVVPTAAMPGYEQDATEAPWFMDYRNADGSIAEMCGNGTRVFARYLVAHDLAKPGRFSIATRAGVKHMHVPEDGGDVTVDMGRSVWPAESAEVLVGDRWLPAVNVDMGNPHAVVFVDDVAEAGRLWEAPQVRPESAYPHGVNVEFVAPAGPRRIAMRVHERGSGETRSCGTGACAAMLAAARRDGAAPETPYEVRVPGGLLRIVEHEDGRIEMTGPAVLVATGELLPGGLSAR</sequence>
<evidence type="ECO:0000256" key="9">
    <source>
        <dbReference type="PROSITE-ProRule" id="PRU10125"/>
    </source>
</evidence>
<dbReference type="InterPro" id="IPR001653">
    <property type="entry name" value="DAP_epimerase_DapF"/>
</dbReference>
<dbReference type="Gene3D" id="3.10.310.10">
    <property type="entry name" value="Diaminopimelate Epimerase, Chain A, domain 1"/>
    <property type="match status" value="2"/>
</dbReference>
<proteinExistence type="inferred from homology"/>
<accession>A0A941INQ7</accession>
<feature type="site" description="Could be important to modulate the pK values of the two catalytic cysteine residues" evidence="8">
    <location>
        <position position="158"/>
    </location>
</feature>
<comment type="similarity">
    <text evidence="2 8">Belongs to the diaminopimelate epimerase family.</text>
</comment>
<keyword evidence="11" id="KW-1185">Reference proteome</keyword>
<comment type="subcellular location">
    <subcellularLocation>
        <location evidence="8">Cytoplasm</location>
    </subcellularLocation>
</comment>
<evidence type="ECO:0000256" key="8">
    <source>
        <dbReference type="HAMAP-Rule" id="MF_00197"/>
    </source>
</evidence>
<dbReference type="PROSITE" id="PS01326">
    <property type="entry name" value="DAP_EPIMERASE"/>
    <property type="match status" value="1"/>
</dbReference>
<keyword evidence="6 8" id="KW-0413">Isomerase</keyword>
<dbReference type="PANTHER" id="PTHR31689:SF0">
    <property type="entry name" value="DIAMINOPIMELATE EPIMERASE"/>
    <property type="match status" value="1"/>
</dbReference>
<feature type="binding site" evidence="8">
    <location>
        <begin position="217"/>
        <end position="218"/>
    </location>
    <ligand>
        <name>substrate</name>
    </ligand>
</feature>
<feature type="site" description="Could be important to modulate the pK values of the two catalytic cysteine residues" evidence="8">
    <location>
        <position position="207"/>
    </location>
</feature>
<dbReference type="NCBIfam" id="TIGR00652">
    <property type="entry name" value="DapF"/>
    <property type="match status" value="1"/>
</dbReference>
<evidence type="ECO:0000256" key="5">
    <source>
        <dbReference type="ARBA" id="ARBA00023154"/>
    </source>
</evidence>
<feature type="binding site" evidence="8">
    <location>
        <position position="156"/>
    </location>
    <ligand>
        <name>substrate</name>
    </ligand>
</feature>
<feature type="binding site" evidence="8">
    <location>
        <begin position="207"/>
        <end position="208"/>
    </location>
    <ligand>
        <name>substrate</name>
    </ligand>
</feature>
<dbReference type="GO" id="GO:0005829">
    <property type="term" value="C:cytosol"/>
    <property type="evidence" value="ECO:0007669"/>
    <property type="project" value="TreeGrafter"/>
</dbReference>
<dbReference type="GO" id="GO:0009089">
    <property type="term" value="P:lysine biosynthetic process via diaminopimelate"/>
    <property type="evidence" value="ECO:0007669"/>
    <property type="project" value="UniProtKB-UniRule"/>
</dbReference>
<reference evidence="10" key="1">
    <citation type="submission" date="2021-04" db="EMBL/GenBank/DDBJ databases">
        <title>Genome based classification of Actinospica acidithermotolerans sp. nov., an actinobacterium isolated from an Indonesian hot spring.</title>
        <authorList>
            <person name="Kusuma A.B."/>
            <person name="Putra K.E."/>
            <person name="Nafisah S."/>
            <person name="Loh J."/>
            <person name="Nouioui I."/>
            <person name="Goodfellow M."/>
        </authorList>
    </citation>
    <scope>NUCLEOTIDE SEQUENCE</scope>
    <source>
        <strain evidence="10">MGRD01-02</strain>
    </source>
</reference>
<feature type="active site" description="Proton acceptor" evidence="8">
    <location>
        <position position="216"/>
    </location>
</feature>
<dbReference type="EMBL" id="JAGSOH010000098">
    <property type="protein sequence ID" value="MBR7829736.1"/>
    <property type="molecule type" value="Genomic_DNA"/>
</dbReference>
<name>A0A941INQ7_9ACTN</name>
<evidence type="ECO:0000256" key="3">
    <source>
        <dbReference type="ARBA" id="ARBA00013080"/>
    </source>
</evidence>
<dbReference type="PANTHER" id="PTHR31689">
    <property type="entry name" value="DIAMINOPIMELATE EPIMERASE, CHLOROPLASTIC"/>
    <property type="match status" value="1"/>
</dbReference>
<feature type="active site" description="Proton donor" evidence="8">
    <location>
        <position position="82"/>
    </location>
</feature>
<evidence type="ECO:0000256" key="1">
    <source>
        <dbReference type="ARBA" id="ARBA00005196"/>
    </source>
</evidence>
<comment type="subunit">
    <text evidence="8">Homodimer.</text>
</comment>
<feature type="binding site" evidence="8">
    <location>
        <begin position="83"/>
        <end position="84"/>
    </location>
    <ligand>
        <name>substrate</name>
    </ligand>
</feature>
<gene>
    <name evidence="8" type="primary">dapF</name>
    <name evidence="10" type="ORF">KDK95_25755</name>
</gene>
<dbReference type="Pfam" id="PF01678">
    <property type="entry name" value="DAP_epimerase"/>
    <property type="match status" value="2"/>
</dbReference>
<comment type="caution">
    <text evidence="8">Lacks conserved residue(s) required for the propagation of feature annotation.</text>
</comment>
<dbReference type="RefSeq" id="WP_212520870.1">
    <property type="nucleotide sequence ID" value="NZ_JAGSOH010000098.1"/>
</dbReference>
<evidence type="ECO:0000256" key="2">
    <source>
        <dbReference type="ARBA" id="ARBA00010219"/>
    </source>
</evidence>
<evidence type="ECO:0000256" key="7">
    <source>
        <dbReference type="ARBA" id="ARBA00051712"/>
    </source>
</evidence>
<organism evidence="10 11">
    <name type="scientific">Actinospica acidithermotolerans</name>
    <dbReference type="NCBI Taxonomy" id="2828514"/>
    <lineage>
        <taxon>Bacteria</taxon>
        <taxon>Bacillati</taxon>
        <taxon>Actinomycetota</taxon>
        <taxon>Actinomycetes</taxon>
        <taxon>Catenulisporales</taxon>
        <taxon>Actinospicaceae</taxon>
        <taxon>Actinospica</taxon>
    </lineage>
</organism>
<dbReference type="AlphaFoldDB" id="A0A941INQ7"/>
<dbReference type="EC" id="5.1.1.7" evidence="3 8"/>
<keyword evidence="4 8" id="KW-0028">Amino-acid biosynthesis</keyword>
<comment type="function">
    <text evidence="8">Catalyzes the stereoinversion of LL-2,6-diaminopimelate (L,L-DAP) to meso-diaminopimelate (meso-DAP), a precursor of L-lysine and an essential component of the bacterial peptidoglycan.</text>
</comment>
<evidence type="ECO:0000313" key="10">
    <source>
        <dbReference type="EMBL" id="MBR7829736.1"/>
    </source>
</evidence>
<evidence type="ECO:0000256" key="6">
    <source>
        <dbReference type="ARBA" id="ARBA00023235"/>
    </source>
</evidence>
<keyword evidence="5 8" id="KW-0457">Lysine biosynthesis</keyword>
<keyword evidence="8" id="KW-0963">Cytoplasm</keyword>
<comment type="caution">
    <text evidence="10">The sequence shown here is derived from an EMBL/GenBank/DDBJ whole genome shotgun (WGS) entry which is preliminary data.</text>
</comment>
<dbReference type="SUPFAM" id="SSF54506">
    <property type="entry name" value="Diaminopimelate epimerase-like"/>
    <property type="match status" value="2"/>
</dbReference>
<feature type="binding site" evidence="8">
    <location>
        <position position="189"/>
    </location>
    <ligand>
        <name>substrate</name>
    </ligand>
</feature>
<protein>
    <recommendedName>
        <fullName evidence="3 8">Diaminopimelate epimerase</fullName>
        <shortName evidence="8">DAP epimerase</shortName>
        <ecNumber evidence="3 8">5.1.1.7</ecNumber>
    </recommendedName>
    <alternativeName>
        <fullName evidence="8">PLP-independent amino acid racemase</fullName>
    </alternativeName>
</protein>
<feature type="active site" evidence="9">
    <location>
        <position position="82"/>
    </location>
</feature>
<dbReference type="HAMAP" id="MF_00197">
    <property type="entry name" value="DAP_epimerase"/>
    <property type="match status" value="1"/>
</dbReference>
<comment type="catalytic activity">
    <reaction evidence="7 8">
        <text>(2S,6S)-2,6-diaminopimelate = meso-2,6-diaminopimelate</text>
        <dbReference type="Rhea" id="RHEA:15393"/>
        <dbReference type="ChEBI" id="CHEBI:57609"/>
        <dbReference type="ChEBI" id="CHEBI:57791"/>
        <dbReference type="EC" id="5.1.1.7"/>
    </reaction>
</comment>